<reference evidence="1" key="2">
    <citation type="submission" date="2021-04" db="EMBL/GenBank/DDBJ databases">
        <authorList>
            <person name="Gilroy R."/>
        </authorList>
    </citation>
    <scope>NUCLEOTIDE SEQUENCE</scope>
    <source>
        <strain evidence="1">CHK195-9823</strain>
    </source>
</reference>
<dbReference type="EMBL" id="DXIQ01000043">
    <property type="protein sequence ID" value="HIV38740.1"/>
    <property type="molecule type" value="Genomic_DNA"/>
</dbReference>
<comment type="caution">
    <text evidence="1">The sequence shown here is derived from an EMBL/GenBank/DDBJ whole genome shotgun (WGS) entry which is preliminary data.</text>
</comment>
<sequence>MEKKIPKVMADLFDSLKEQWKDEPELLEVFKSCYTNTLDTTVKRMEDGTTHVITGDIPAMWLRDSAAQLRPYIFLAKEDREIQEIIAGLVKRQFRYICIDPYANAFNSSPSGACWEKDDPDQNPWVWERKFEVDSLCYPIQMAWLLWKNTGCVSQFEGDFQKGIGKILEVFRREQAHEENSDYRFIRGNSFYNDTLSREGKGALVKSNTGLIWSGFRPSDDACTYGYLIPSNMFAVVVLRYLEEMEREIFHCPDLEKEARELKEEIYNAIESIGKTATEEFGVIYAYETDGYGMYNLMDDANVPSLLAMDYLGYPGDPDTGENTRRFLLSNANPYYYEGKKAAGIGSPHTPSSYIWHISMAVQGLTSKEPEEKKRILRNMAATTGGKGVMHEGFHVDDDTRYTREWFSWANAMYAELFLDCSGYRLKIRA</sequence>
<dbReference type="InterPro" id="IPR008313">
    <property type="entry name" value="GH125"/>
</dbReference>
<dbReference type="GO" id="GO:0005975">
    <property type="term" value="P:carbohydrate metabolic process"/>
    <property type="evidence" value="ECO:0007669"/>
    <property type="project" value="InterPro"/>
</dbReference>
<evidence type="ECO:0000313" key="1">
    <source>
        <dbReference type="EMBL" id="HIV38740.1"/>
    </source>
</evidence>
<dbReference type="InterPro" id="IPR012341">
    <property type="entry name" value="6hp_glycosidase-like_sf"/>
</dbReference>
<dbReference type="Gene3D" id="1.50.10.10">
    <property type="match status" value="1"/>
</dbReference>
<dbReference type="SUPFAM" id="SSF48208">
    <property type="entry name" value="Six-hairpin glycosidases"/>
    <property type="match status" value="1"/>
</dbReference>
<dbReference type="AlphaFoldDB" id="A0A9D1PDI9"/>
<dbReference type="GO" id="GO:0016787">
    <property type="term" value="F:hydrolase activity"/>
    <property type="evidence" value="ECO:0007669"/>
    <property type="project" value="UniProtKB-KW"/>
</dbReference>
<reference evidence="1" key="1">
    <citation type="journal article" date="2021" name="PeerJ">
        <title>Extensive microbial diversity within the chicken gut microbiome revealed by metagenomics and culture.</title>
        <authorList>
            <person name="Gilroy R."/>
            <person name="Ravi A."/>
            <person name="Getino M."/>
            <person name="Pursley I."/>
            <person name="Horton D.L."/>
            <person name="Alikhan N.F."/>
            <person name="Baker D."/>
            <person name="Gharbi K."/>
            <person name="Hall N."/>
            <person name="Watson M."/>
            <person name="Adriaenssens E.M."/>
            <person name="Foster-Nyarko E."/>
            <person name="Jarju S."/>
            <person name="Secka A."/>
            <person name="Antonio M."/>
            <person name="Oren A."/>
            <person name="Chaudhuri R.R."/>
            <person name="La Ragione R."/>
            <person name="Hildebrand F."/>
            <person name="Pallen M.J."/>
        </authorList>
    </citation>
    <scope>NUCLEOTIDE SEQUENCE</scope>
    <source>
        <strain evidence="1">CHK195-9823</strain>
    </source>
</reference>
<dbReference type="Proteomes" id="UP000886814">
    <property type="component" value="Unassembled WGS sequence"/>
</dbReference>
<dbReference type="InterPro" id="IPR008928">
    <property type="entry name" value="6-hairpin_glycosidase_sf"/>
</dbReference>
<proteinExistence type="predicted"/>
<gene>
    <name evidence="1" type="ORF">H9747_07040</name>
</gene>
<evidence type="ECO:0000313" key="2">
    <source>
        <dbReference type="Proteomes" id="UP000886814"/>
    </source>
</evidence>
<dbReference type="PIRSF" id="PIRSF028846">
    <property type="entry name" value="UCP028846"/>
    <property type="match status" value="1"/>
</dbReference>
<dbReference type="Pfam" id="PF06824">
    <property type="entry name" value="Glyco_hydro_125"/>
    <property type="match status" value="1"/>
</dbReference>
<accession>A0A9D1PDI9</accession>
<dbReference type="SMART" id="SM01149">
    <property type="entry name" value="DUF1237"/>
    <property type="match status" value="1"/>
</dbReference>
<keyword evidence="1" id="KW-0378">Hydrolase</keyword>
<dbReference type="PANTHER" id="PTHR31047:SF0">
    <property type="entry name" value="MEIOTICALLY UP-REGULATED GENE 157 PROTEIN"/>
    <property type="match status" value="1"/>
</dbReference>
<name>A0A9D1PDI9_9FIRM</name>
<protein>
    <submittedName>
        <fullName evidence="1">Glycoside hydrolase family 125 protein</fullName>
    </submittedName>
</protein>
<organism evidence="1 2">
    <name type="scientific">Candidatus Blautia stercorigallinarum</name>
    <dbReference type="NCBI Taxonomy" id="2838501"/>
    <lineage>
        <taxon>Bacteria</taxon>
        <taxon>Bacillati</taxon>
        <taxon>Bacillota</taxon>
        <taxon>Clostridia</taxon>
        <taxon>Lachnospirales</taxon>
        <taxon>Lachnospiraceae</taxon>
        <taxon>Blautia</taxon>
    </lineage>
</organism>
<dbReference type="PANTHER" id="PTHR31047">
    <property type="entry name" value="MEIOTICALLY UP-REGULATED GENE 157 PROTEIN"/>
    <property type="match status" value="1"/>
</dbReference>